<dbReference type="Proteomes" id="UP001500782">
    <property type="component" value="Unassembled WGS sequence"/>
</dbReference>
<proteinExistence type="predicted"/>
<evidence type="ECO:0000313" key="5">
    <source>
        <dbReference type="Proteomes" id="UP001500782"/>
    </source>
</evidence>
<feature type="domain" description="NADPH-dependent FMN reductase-like" evidence="3">
    <location>
        <begin position="1"/>
        <end position="123"/>
    </location>
</feature>
<keyword evidence="1" id="KW-0285">Flavoprotein</keyword>
<dbReference type="PANTHER" id="PTHR43278:SF4">
    <property type="entry name" value="NAD(P)H-DEPENDENT FMN-CONTAINING OXIDOREDUCTASE YWQN-RELATED"/>
    <property type="match status" value="1"/>
</dbReference>
<gene>
    <name evidence="4" type="ORF">GCM10008967_36450</name>
</gene>
<dbReference type="InterPro" id="IPR005025">
    <property type="entry name" value="FMN_Rdtase-like_dom"/>
</dbReference>
<protein>
    <submittedName>
        <fullName evidence="4">Flavodoxin family protein</fullName>
    </submittedName>
</protein>
<keyword evidence="5" id="KW-1185">Reference proteome</keyword>
<dbReference type="InterPro" id="IPR051796">
    <property type="entry name" value="ISF_SsuE-like"/>
</dbReference>
<comment type="caution">
    <text evidence="4">The sequence shown here is derived from an EMBL/GenBank/DDBJ whole genome shotgun (WGS) entry which is preliminary data.</text>
</comment>
<sequence length="180" mass="20855">MKIIVFHGSTRSDGNTEYLAHLAVPEDKATHVYLRDCFIQDIQDERHSEEGFPEIDDDMAAIVDQMLDHDVLVFATPIYWYSMTSLMKTFIDRWSQIMREDRYSHFKDRLKEKKAYVIAVGGDSPYIKGLPLIQQFKHIFEFFGTSFEGYLIGKANKPGEIKEDQRAIQAAPTLIKELTE</sequence>
<dbReference type="InterPro" id="IPR029039">
    <property type="entry name" value="Flavoprotein-like_sf"/>
</dbReference>
<accession>A0ABP3GDH0</accession>
<dbReference type="Gene3D" id="3.40.50.360">
    <property type="match status" value="1"/>
</dbReference>
<evidence type="ECO:0000256" key="2">
    <source>
        <dbReference type="ARBA" id="ARBA00022643"/>
    </source>
</evidence>
<dbReference type="RefSeq" id="WP_343802331.1">
    <property type="nucleotide sequence ID" value="NZ_BAAADJ010000061.1"/>
</dbReference>
<evidence type="ECO:0000259" key="3">
    <source>
        <dbReference type="Pfam" id="PF03358"/>
    </source>
</evidence>
<keyword evidence="2" id="KW-0288">FMN</keyword>
<evidence type="ECO:0000256" key="1">
    <source>
        <dbReference type="ARBA" id="ARBA00022630"/>
    </source>
</evidence>
<dbReference type="EMBL" id="BAAADJ010000061">
    <property type="protein sequence ID" value="GAA0342713.1"/>
    <property type="molecule type" value="Genomic_DNA"/>
</dbReference>
<reference evidence="5" key="1">
    <citation type="journal article" date="2019" name="Int. J. Syst. Evol. Microbiol.">
        <title>The Global Catalogue of Microorganisms (GCM) 10K type strain sequencing project: providing services to taxonomists for standard genome sequencing and annotation.</title>
        <authorList>
            <consortium name="The Broad Institute Genomics Platform"/>
            <consortium name="The Broad Institute Genome Sequencing Center for Infectious Disease"/>
            <person name="Wu L."/>
            <person name="Ma J."/>
        </authorList>
    </citation>
    <scope>NUCLEOTIDE SEQUENCE [LARGE SCALE GENOMIC DNA]</scope>
    <source>
        <strain evidence="5">JCM 9731</strain>
    </source>
</reference>
<name>A0ABP3GDH0_9BACI</name>
<organism evidence="4 5">
    <name type="scientific">Bacillus carboniphilus</name>
    <dbReference type="NCBI Taxonomy" id="86663"/>
    <lineage>
        <taxon>Bacteria</taxon>
        <taxon>Bacillati</taxon>
        <taxon>Bacillota</taxon>
        <taxon>Bacilli</taxon>
        <taxon>Bacillales</taxon>
        <taxon>Bacillaceae</taxon>
        <taxon>Bacillus</taxon>
    </lineage>
</organism>
<dbReference type="Pfam" id="PF03358">
    <property type="entry name" value="FMN_red"/>
    <property type="match status" value="1"/>
</dbReference>
<evidence type="ECO:0000313" key="4">
    <source>
        <dbReference type="EMBL" id="GAA0342713.1"/>
    </source>
</evidence>
<dbReference type="PANTHER" id="PTHR43278">
    <property type="entry name" value="NAD(P)H-DEPENDENT FMN-CONTAINING OXIDOREDUCTASE YWQN-RELATED"/>
    <property type="match status" value="1"/>
</dbReference>
<dbReference type="SUPFAM" id="SSF52218">
    <property type="entry name" value="Flavoproteins"/>
    <property type="match status" value="1"/>
</dbReference>